<evidence type="ECO:0000259" key="1">
    <source>
        <dbReference type="Pfam" id="PF24748"/>
    </source>
</evidence>
<protein>
    <submittedName>
        <fullName evidence="2">Galaxin</fullName>
    </submittedName>
</protein>
<gene>
    <name evidence="2" type="ORF">ElyMa_005977200</name>
</gene>
<dbReference type="InterPro" id="IPR055284">
    <property type="entry name" value="Galaxin-like"/>
</dbReference>
<name>A0AAV4GEJ9_9GAST</name>
<feature type="domain" description="Galaxin-like repeats" evidence="1">
    <location>
        <begin position="173"/>
        <end position="265"/>
    </location>
</feature>
<feature type="domain" description="Galaxin-like repeats" evidence="1">
    <location>
        <begin position="10"/>
        <end position="155"/>
    </location>
</feature>
<dbReference type="Proteomes" id="UP000762676">
    <property type="component" value="Unassembled WGS sequence"/>
</dbReference>
<accession>A0AAV4GEJ9</accession>
<dbReference type="PANTHER" id="PTHR34490:SF3">
    <property type="entry name" value="GALAXIN-LIKE ISOFORM X2"/>
    <property type="match status" value="1"/>
</dbReference>
<dbReference type="EMBL" id="BMAT01012013">
    <property type="protein sequence ID" value="GFR83520.1"/>
    <property type="molecule type" value="Genomic_DNA"/>
</dbReference>
<organism evidence="2 3">
    <name type="scientific">Elysia marginata</name>
    <dbReference type="NCBI Taxonomy" id="1093978"/>
    <lineage>
        <taxon>Eukaryota</taxon>
        <taxon>Metazoa</taxon>
        <taxon>Spiralia</taxon>
        <taxon>Lophotrochozoa</taxon>
        <taxon>Mollusca</taxon>
        <taxon>Gastropoda</taxon>
        <taxon>Heterobranchia</taxon>
        <taxon>Euthyneura</taxon>
        <taxon>Panpulmonata</taxon>
        <taxon>Sacoglossa</taxon>
        <taxon>Placobranchoidea</taxon>
        <taxon>Plakobranchidae</taxon>
        <taxon>Elysia</taxon>
    </lineage>
</organism>
<dbReference type="Pfam" id="PF24748">
    <property type="entry name" value="Galaxin_repeat"/>
    <property type="match status" value="3"/>
</dbReference>
<feature type="domain" description="Galaxin-like repeats" evidence="1">
    <location>
        <begin position="321"/>
        <end position="417"/>
    </location>
</feature>
<dbReference type="AlphaFoldDB" id="A0AAV4GEJ9"/>
<proteinExistence type="predicted"/>
<dbReference type="InterPro" id="IPR056601">
    <property type="entry name" value="Galaxin_dom"/>
</dbReference>
<keyword evidence="3" id="KW-1185">Reference proteome</keyword>
<evidence type="ECO:0000313" key="3">
    <source>
        <dbReference type="Proteomes" id="UP000762676"/>
    </source>
</evidence>
<comment type="caution">
    <text evidence="2">The sequence shown here is derived from an EMBL/GenBank/DDBJ whole genome shotgun (WGS) entry which is preliminary data.</text>
</comment>
<sequence length="672" mass="76349">MISSRLIHQECCDNKIIDTRESVCCGDKVKPRFVISSTDGKQKEQSCCGSDVIFDGESKICCDGSPVKLTEEQNFNRDHFLCCSKGILADVRKEECCGEKVLSFDSNFSCCGGQIFNTSSHKCEDNFGQKVILRYDQDLCDDDIYTVTQKSCCYGVLNDTIPERNPLDIRQRNSHFSCCETKVIDPEEEVCCWEHETGFKTHSIPKGFKCCGDSFYDTSCQACSNGSVIERGLNQAACGSSIINTSDEGCCANHLRYNRTLQQCCLGSQSNVIAINQKCCNGAGYTEDELCCVNTKPCRKRRQDDNDCCFNEITNELQTFNNLTEKCQEGRVFVVPLNREVCGNEEYNPETHLCCKGEGRTNYKLYKIGNRTSGYNQCCRSMPFNNHSQTCCFGRVFEIPAKKALCCPINYKAYNYHDTSSPCTRKCVSSYYDVNKETCCDGVVHLKRRRFTCCGPFYFRSKSKHNNGKKGKRPRSIDCCGMKEIFSRKTSECLNGKVLPTPKLRNLTDTQGICHRPLYRSIDGVVKHVCTSQHALVGKLRVKRPRPTANPGIAIVEMTLIRPSTLPIRHGHRVGQRNVKLRGKLKFRVLITMNPEIDCYHDLKRNMKKVSVFFNAPIRRRIVNINAKDSFRIVKFKTLQRLLKYGGNKAFCDQRYSSIRKTLSEQDQFIQS</sequence>
<evidence type="ECO:0000313" key="2">
    <source>
        <dbReference type="EMBL" id="GFR83520.1"/>
    </source>
</evidence>
<reference evidence="2 3" key="1">
    <citation type="journal article" date="2021" name="Elife">
        <title>Chloroplast acquisition without the gene transfer in kleptoplastic sea slugs, Plakobranchus ocellatus.</title>
        <authorList>
            <person name="Maeda T."/>
            <person name="Takahashi S."/>
            <person name="Yoshida T."/>
            <person name="Shimamura S."/>
            <person name="Takaki Y."/>
            <person name="Nagai Y."/>
            <person name="Toyoda A."/>
            <person name="Suzuki Y."/>
            <person name="Arimoto A."/>
            <person name="Ishii H."/>
            <person name="Satoh N."/>
            <person name="Nishiyama T."/>
            <person name="Hasebe M."/>
            <person name="Maruyama T."/>
            <person name="Minagawa J."/>
            <person name="Obokata J."/>
            <person name="Shigenobu S."/>
        </authorList>
    </citation>
    <scope>NUCLEOTIDE SEQUENCE [LARGE SCALE GENOMIC DNA]</scope>
</reference>
<dbReference type="PANTHER" id="PTHR34490">
    <property type="entry name" value="PROTEIN CBG12054-RELATED"/>
    <property type="match status" value="1"/>
</dbReference>